<reference evidence="3" key="2">
    <citation type="submission" date="2022-09" db="EMBL/GenBank/DDBJ databases">
        <title>Biosynthetic gene clusters of Dactylosporangioum fulvum.</title>
        <authorList>
            <person name="Caradec T."/>
        </authorList>
    </citation>
    <scope>NUCLEOTIDE SEQUENCE</scope>
    <source>
        <strain evidence="3">NRRL B-16292</strain>
    </source>
</reference>
<dbReference type="Proteomes" id="UP001059617">
    <property type="component" value="Chromosome"/>
</dbReference>
<keyword evidence="2" id="KW-1133">Transmembrane helix</keyword>
<keyword evidence="2" id="KW-0472">Membrane</keyword>
<keyword evidence="2" id="KW-0812">Transmembrane</keyword>
<accession>A0ABY5W3P7</accession>
<feature type="compositionally biased region" description="Pro residues" evidence="1">
    <location>
        <begin position="47"/>
        <end position="61"/>
    </location>
</feature>
<keyword evidence="4" id="KW-1185">Reference proteome</keyword>
<dbReference type="RefSeq" id="WP_259861911.1">
    <property type="nucleotide sequence ID" value="NZ_BAAAST010000029.1"/>
</dbReference>
<feature type="region of interest" description="Disordered" evidence="1">
    <location>
        <begin position="1"/>
        <end position="71"/>
    </location>
</feature>
<evidence type="ECO:0000256" key="2">
    <source>
        <dbReference type="SAM" id="Phobius"/>
    </source>
</evidence>
<organism evidence="3 4">
    <name type="scientific">Dactylosporangium fulvum</name>
    <dbReference type="NCBI Taxonomy" id="53359"/>
    <lineage>
        <taxon>Bacteria</taxon>
        <taxon>Bacillati</taxon>
        <taxon>Actinomycetota</taxon>
        <taxon>Actinomycetes</taxon>
        <taxon>Micromonosporales</taxon>
        <taxon>Micromonosporaceae</taxon>
        <taxon>Dactylosporangium</taxon>
    </lineage>
</organism>
<feature type="compositionally biased region" description="Polar residues" evidence="1">
    <location>
        <begin position="15"/>
        <end position="40"/>
    </location>
</feature>
<dbReference type="EMBL" id="CP073720">
    <property type="protein sequence ID" value="UWP84084.1"/>
    <property type="molecule type" value="Genomic_DNA"/>
</dbReference>
<proteinExistence type="predicted"/>
<protein>
    <submittedName>
        <fullName evidence="3">Uncharacterized protein</fullName>
    </submittedName>
</protein>
<evidence type="ECO:0000313" key="4">
    <source>
        <dbReference type="Proteomes" id="UP001059617"/>
    </source>
</evidence>
<reference evidence="3" key="1">
    <citation type="submission" date="2021-04" db="EMBL/GenBank/DDBJ databases">
        <authorList>
            <person name="Hartkoorn R.C."/>
            <person name="Beaudoing E."/>
            <person name="Hot D."/>
        </authorList>
    </citation>
    <scope>NUCLEOTIDE SEQUENCE</scope>
    <source>
        <strain evidence="3">NRRL B-16292</strain>
    </source>
</reference>
<gene>
    <name evidence="3" type="ORF">Dfulv_07485</name>
</gene>
<sequence>MPDSTTPASPEPTDEGNSTAPDTSAGVSSAPTAGTPASPSTGGPDGPDAPEPPTAPAPPAQPSGTGRGGCMTTMIGLFVFIAALLGIATQL</sequence>
<evidence type="ECO:0000313" key="3">
    <source>
        <dbReference type="EMBL" id="UWP84084.1"/>
    </source>
</evidence>
<name>A0ABY5W3P7_9ACTN</name>
<feature type="transmembrane region" description="Helical" evidence="2">
    <location>
        <begin position="69"/>
        <end position="88"/>
    </location>
</feature>
<evidence type="ECO:0000256" key="1">
    <source>
        <dbReference type="SAM" id="MobiDB-lite"/>
    </source>
</evidence>